<sequence length="227" mass="24668">MQWKVAVVEDDRRLARAVTAGLRREGYQVRTAGSAQEGFSIVEAWRPDVILLDLMLPDNEGPDLFARFRSRTGAALVGMTARSMLADVVAGLRLGADDYVTKPFAMEELSARVGALIRRLNGAREELLEIGDLSVDLSGGTARRGEAELQLTATEFRILALLASKPGKIVSQSQIAGAVWPTESSPESNAVEVHVARLRRKLDEGGTTPLLHTVRGMGYTLSSGRRR</sequence>
<feature type="modified residue" description="4-aspartylphosphate" evidence="6">
    <location>
        <position position="53"/>
    </location>
</feature>
<dbReference type="EMBL" id="JAEKNR010000120">
    <property type="protein sequence ID" value="MBJ7598681.1"/>
    <property type="molecule type" value="Genomic_DNA"/>
</dbReference>
<dbReference type="PANTHER" id="PTHR48111:SF1">
    <property type="entry name" value="TWO-COMPONENT RESPONSE REGULATOR ORR33"/>
    <property type="match status" value="1"/>
</dbReference>
<evidence type="ECO:0000256" key="6">
    <source>
        <dbReference type="PROSITE-ProRule" id="PRU00169"/>
    </source>
</evidence>
<dbReference type="InterPro" id="IPR001789">
    <property type="entry name" value="Sig_transdc_resp-reg_receiver"/>
</dbReference>
<dbReference type="CDD" id="cd00383">
    <property type="entry name" value="trans_reg_C"/>
    <property type="match status" value="1"/>
</dbReference>
<evidence type="ECO:0000256" key="5">
    <source>
        <dbReference type="ARBA" id="ARBA00023163"/>
    </source>
</evidence>
<protein>
    <submittedName>
        <fullName evidence="10">Response regulator transcription factor</fullName>
    </submittedName>
</protein>
<dbReference type="InterPro" id="IPR011006">
    <property type="entry name" value="CheY-like_superfamily"/>
</dbReference>
<keyword evidence="2" id="KW-0902">Two-component regulatory system</keyword>
<keyword evidence="3" id="KW-0805">Transcription regulation</keyword>
<dbReference type="Pfam" id="PF00486">
    <property type="entry name" value="Trans_reg_C"/>
    <property type="match status" value="1"/>
</dbReference>
<evidence type="ECO:0000313" key="10">
    <source>
        <dbReference type="EMBL" id="MBJ7598681.1"/>
    </source>
</evidence>
<name>A0A934K8X2_9BACT</name>
<proteinExistence type="predicted"/>
<evidence type="ECO:0000256" key="2">
    <source>
        <dbReference type="ARBA" id="ARBA00023012"/>
    </source>
</evidence>
<evidence type="ECO:0000256" key="4">
    <source>
        <dbReference type="ARBA" id="ARBA00023125"/>
    </source>
</evidence>
<dbReference type="InterPro" id="IPR001867">
    <property type="entry name" value="OmpR/PhoB-type_DNA-bd"/>
</dbReference>
<dbReference type="SMART" id="SM00862">
    <property type="entry name" value="Trans_reg_C"/>
    <property type="match status" value="1"/>
</dbReference>
<keyword evidence="1 6" id="KW-0597">Phosphoprotein</keyword>
<dbReference type="Proteomes" id="UP000612893">
    <property type="component" value="Unassembled WGS sequence"/>
</dbReference>
<feature type="domain" description="Response regulatory" evidence="8">
    <location>
        <begin position="4"/>
        <end position="117"/>
    </location>
</feature>
<dbReference type="GO" id="GO:0000160">
    <property type="term" value="P:phosphorelay signal transduction system"/>
    <property type="evidence" value="ECO:0007669"/>
    <property type="project" value="UniProtKB-KW"/>
</dbReference>
<organism evidence="10 11">
    <name type="scientific">Candidatus Nephthysia bennettiae</name>
    <dbReference type="NCBI Taxonomy" id="3127016"/>
    <lineage>
        <taxon>Bacteria</taxon>
        <taxon>Bacillati</taxon>
        <taxon>Candidatus Dormiibacterota</taxon>
        <taxon>Candidatus Dormibacteria</taxon>
        <taxon>Candidatus Dormibacterales</taxon>
        <taxon>Candidatus Dormibacteraceae</taxon>
        <taxon>Candidatus Nephthysia</taxon>
    </lineage>
</organism>
<dbReference type="PROSITE" id="PS50110">
    <property type="entry name" value="RESPONSE_REGULATORY"/>
    <property type="match status" value="1"/>
</dbReference>
<feature type="DNA-binding region" description="OmpR/PhoB-type" evidence="7">
    <location>
        <begin position="125"/>
        <end position="223"/>
    </location>
</feature>
<dbReference type="InterPro" id="IPR036388">
    <property type="entry name" value="WH-like_DNA-bd_sf"/>
</dbReference>
<keyword evidence="5" id="KW-0804">Transcription</keyword>
<reference evidence="10" key="1">
    <citation type="submission" date="2020-10" db="EMBL/GenBank/DDBJ databases">
        <title>Ca. Dormibacterota MAGs.</title>
        <authorList>
            <person name="Montgomery K."/>
        </authorList>
    </citation>
    <scope>NUCLEOTIDE SEQUENCE [LARGE SCALE GENOMIC DNA]</scope>
    <source>
        <strain evidence="10">SC8812_S17_10</strain>
    </source>
</reference>
<feature type="domain" description="OmpR/PhoB-type" evidence="9">
    <location>
        <begin position="125"/>
        <end position="223"/>
    </location>
</feature>
<evidence type="ECO:0000259" key="8">
    <source>
        <dbReference type="PROSITE" id="PS50110"/>
    </source>
</evidence>
<dbReference type="Gene3D" id="6.10.250.690">
    <property type="match status" value="1"/>
</dbReference>
<dbReference type="AlphaFoldDB" id="A0A934K8X2"/>
<dbReference type="Gene3D" id="1.10.10.10">
    <property type="entry name" value="Winged helix-like DNA-binding domain superfamily/Winged helix DNA-binding domain"/>
    <property type="match status" value="1"/>
</dbReference>
<dbReference type="GO" id="GO:0003677">
    <property type="term" value="F:DNA binding"/>
    <property type="evidence" value="ECO:0007669"/>
    <property type="project" value="UniProtKB-UniRule"/>
</dbReference>
<dbReference type="PANTHER" id="PTHR48111">
    <property type="entry name" value="REGULATOR OF RPOS"/>
    <property type="match status" value="1"/>
</dbReference>
<dbReference type="Gene3D" id="3.40.50.2300">
    <property type="match status" value="1"/>
</dbReference>
<dbReference type="SMART" id="SM00448">
    <property type="entry name" value="REC"/>
    <property type="match status" value="1"/>
</dbReference>
<accession>A0A934K8X2</accession>
<dbReference type="PROSITE" id="PS51755">
    <property type="entry name" value="OMPR_PHOB"/>
    <property type="match status" value="1"/>
</dbReference>
<evidence type="ECO:0000256" key="7">
    <source>
        <dbReference type="PROSITE-ProRule" id="PRU01091"/>
    </source>
</evidence>
<keyword evidence="4 7" id="KW-0238">DNA-binding</keyword>
<dbReference type="Pfam" id="PF00072">
    <property type="entry name" value="Response_reg"/>
    <property type="match status" value="1"/>
</dbReference>
<dbReference type="RefSeq" id="WP_338201886.1">
    <property type="nucleotide sequence ID" value="NZ_JAEKNR010000120.1"/>
</dbReference>
<dbReference type="InterPro" id="IPR039420">
    <property type="entry name" value="WalR-like"/>
</dbReference>
<evidence type="ECO:0000259" key="9">
    <source>
        <dbReference type="PROSITE" id="PS51755"/>
    </source>
</evidence>
<comment type="caution">
    <text evidence="10">The sequence shown here is derived from an EMBL/GenBank/DDBJ whole genome shotgun (WGS) entry which is preliminary data.</text>
</comment>
<evidence type="ECO:0000313" key="11">
    <source>
        <dbReference type="Proteomes" id="UP000612893"/>
    </source>
</evidence>
<dbReference type="SUPFAM" id="SSF52172">
    <property type="entry name" value="CheY-like"/>
    <property type="match status" value="1"/>
</dbReference>
<evidence type="ECO:0000256" key="3">
    <source>
        <dbReference type="ARBA" id="ARBA00023015"/>
    </source>
</evidence>
<gene>
    <name evidence="10" type="ORF">JF922_11435</name>
</gene>
<keyword evidence="11" id="KW-1185">Reference proteome</keyword>
<evidence type="ECO:0000256" key="1">
    <source>
        <dbReference type="ARBA" id="ARBA00022553"/>
    </source>
</evidence>